<feature type="transmembrane region" description="Helical" evidence="8">
    <location>
        <begin position="299"/>
        <end position="323"/>
    </location>
</feature>
<evidence type="ECO:0000256" key="5">
    <source>
        <dbReference type="ARBA" id="ARBA00023136"/>
    </source>
</evidence>
<dbReference type="EMBL" id="JAQOSP010000001">
    <property type="protein sequence ID" value="MDJ1167816.1"/>
    <property type="molecule type" value="Genomic_DNA"/>
</dbReference>
<keyword evidence="4 8" id="KW-1133">Transmembrane helix</keyword>
<feature type="transmembrane region" description="Helical" evidence="8">
    <location>
        <begin position="368"/>
        <end position="393"/>
    </location>
</feature>
<feature type="transmembrane region" description="Helical" evidence="8">
    <location>
        <begin position="238"/>
        <end position="263"/>
    </location>
</feature>
<feature type="transmembrane region" description="Helical" evidence="8">
    <location>
        <begin position="269"/>
        <end position="287"/>
    </location>
</feature>
<evidence type="ECO:0000256" key="8">
    <source>
        <dbReference type="SAM" id="Phobius"/>
    </source>
</evidence>
<feature type="transmembrane region" description="Helical" evidence="8">
    <location>
        <begin position="30"/>
        <end position="51"/>
    </location>
</feature>
<protein>
    <submittedName>
        <fullName evidence="10">NADH-quinone oxidoreductase subunit M</fullName>
    </submittedName>
</protein>
<feature type="transmembrane region" description="Helical" evidence="8">
    <location>
        <begin position="329"/>
        <end position="347"/>
    </location>
</feature>
<feature type="transmembrane region" description="Helical" evidence="8">
    <location>
        <begin position="195"/>
        <end position="217"/>
    </location>
</feature>
<feature type="transmembrane region" description="Helical" evidence="8">
    <location>
        <begin position="162"/>
        <end position="183"/>
    </location>
</feature>
<keyword evidence="11" id="KW-1185">Reference proteome</keyword>
<comment type="subcellular location">
    <subcellularLocation>
        <location evidence="1">Endomembrane system</location>
        <topology evidence="1">Multi-pass membrane protein</topology>
    </subcellularLocation>
    <subcellularLocation>
        <location evidence="7">Membrane</location>
        <topology evidence="7">Multi-pass membrane protein</topology>
    </subcellularLocation>
</comment>
<proteinExistence type="inferred from homology"/>
<comment type="function">
    <text evidence="6">NDH-1 shuttles electrons from NAD(P)H, via FMN and iron-sulfur (Fe-S) centers, to quinones in the respiratory chain. The immediate electron acceptor for the enzyme in this species is believed to be plastoquinone. Couples the redox reaction to proton translocation (for every two electrons transferred, four hydrogen ions are translocated across the cytoplasmic membrane), and thus conserves the redox energy in a proton gradient.</text>
</comment>
<reference evidence="10 11" key="1">
    <citation type="submission" date="2023-01" db="EMBL/GenBank/DDBJ databases">
        <title>Novel diversity within Roseofilum (Cyanobacteria; Desertifilaceae) from marine benthic mats with descriptions of four novel species.</title>
        <authorList>
            <person name="Wang Y."/>
            <person name="Berthold D.E."/>
            <person name="Hu J."/>
            <person name="Lefler F.W."/>
            <person name="Laughinghouse H.D. IV."/>
        </authorList>
    </citation>
    <scope>NUCLEOTIDE SEQUENCE [LARGE SCALE GENOMIC DNA]</scope>
    <source>
        <strain evidence="10 11">BLCC-M154</strain>
    </source>
</reference>
<evidence type="ECO:0000256" key="6">
    <source>
        <dbReference type="ARBA" id="ARBA00025624"/>
    </source>
</evidence>
<dbReference type="PANTHER" id="PTHR43507:SF21">
    <property type="entry name" value="NAD(P)H-QUINONE OXIDOREDUCTASE CHAIN 4, CHLOROPLASTIC"/>
    <property type="match status" value="1"/>
</dbReference>
<dbReference type="InterPro" id="IPR001750">
    <property type="entry name" value="ND/Mrp_TM"/>
</dbReference>
<sequence length="493" mass="53333">MLSVLIWGPVLGAAAIAFWPAELKPQTVRNLAITLGLLLLAWTGAIALQFNPHLSELQLTEVLPWLKALGLTYNLGIDGLSFPLVLLNSLLTLIAITSSERQLQRPRFYYALLFLLNSCVSGAFCAQDYLLFFLFYELELIPLYLLIAIWGGKRRGYAATKFLMYTAVSGIALLASFLGITWLSGAATFTYDPAIAQTLPLATQLICLGGILLAFGIKIPLVPFHTWLPDAHVEASTPISVLLAGVLLKLGTYGLLKFGLLLLPDAWKVLAPSLAVWAAISAIYGALSAIAQTDMKKMVAFSSVAHMGYILLAGATATSLSFLAAILQMVSHGLISALLFLLVGVVYKKTGTRDLDILKGLLNPERGLPLIGSLMIVGVMASAGIPGMVGFVSEFLVFWSSFQTFPIPTLICMVGTGLTAVYYLLLVNRTFFGRLSDTVQNLPPVQWSDRIPAIALTLLIVFFGLFPSTLTQWSETTSTALFPTQTLVSQSYD</sequence>
<dbReference type="PRINTS" id="PR01437">
    <property type="entry name" value="NUOXDRDTASE4"/>
</dbReference>
<feature type="transmembrane region" description="Helical" evidence="8">
    <location>
        <begin position="6"/>
        <end position="23"/>
    </location>
</feature>
<evidence type="ECO:0000256" key="7">
    <source>
        <dbReference type="RuleBase" id="RU000320"/>
    </source>
</evidence>
<comment type="caution">
    <text evidence="10">The sequence shown here is derived from an EMBL/GenBank/DDBJ whole genome shotgun (WGS) entry which is preliminary data.</text>
</comment>
<dbReference type="Pfam" id="PF00361">
    <property type="entry name" value="Proton_antipo_M"/>
    <property type="match status" value="1"/>
</dbReference>
<organism evidence="10 11">
    <name type="scientific">Roseofilum acuticapitatum BLCC-M154</name>
    <dbReference type="NCBI Taxonomy" id="3022444"/>
    <lineage>
        <taxon>Bacteria</taxon>
        <taxon>Bacillati</taxon>
        <taxon>Cyanobacteriota</taxon>
        <taxon>Cyanophyceae</taxon>
        <taxon>Desertifilales</taxon>
        <taxon>Desertifilaceae</taxon>
        <taxon>Roseofilum</taxon>
        <taxon>Roseofilum acuticapitatum</taxon>
    </lineage>
</organism>
<evidence type="ECO:0000256" key="2">
    <source>
        <dbReference type="ARBA" id="ARBA00009025"/>
    </source>
</evidence>
<evidence type="ECO:0000256" key="3">
    <source>
        <dbReference type="ARBA" id="ARBA00022692"/>
    </source>
</evidence>
<keyword evidence="5 8" id="KW-0472">Membrane</keyword>
<dbReference type="Proteomes" id="UP001235303">
    <property type="component" value="Unassembled WGS sequence"/>
</dbReference>
<dbReference type="NCBIfam" id="NF005060">
    <property type="entry name" value="PRK06473.1"/>
    <property type="match status" value="1"/>
</dbReference>
<feature type="transmembrane region" description="Helical" evidence="8">
    <location>
        <begin position="447"/>
        <end position="466"/>
    </location>
</feature>
<dbReference type="NCBIfam" id="TIGR01972">
    <property type="entry name" value="NDH_I_M"/>
    <property type="match status" value="1"/>
</dbReference>
<evidence type="ECO:0000313" key="11">
    <source>
        <dbReference type="Proteomes" id="UP001235303"/>
    </source>
</evidence>
<accession>A0ABT7ALP3</accession>
<feature type="domain" description="NADH:quinone oxidoreductase/Mrp antiporter transmembrane" evidence="9">
    <location>
        <begin position="126"/>
        <end position="418"/>
    </location>
</feature>
<evidence type="ECO:0000313" key="10">
    <source>
        <dbReference type="EMBL" id="MDJ1167816.1"/>
    </source>
</evidence>
<evidence type="ECO:0000256" key="1">
    <source>
        <dbReference type="ARBA" id="ARBA00004127"/>
    </source>
</evidence>
<gene>
    <name evidence="10" type="ORF">PMG71_00065</name>
</gene>
<evidence type="ECO:0000259" key="9">
    <source>
        <dbReference type="Pfam" id="PF00361"/>
    </source>
</evidence>
<dbReference type="RefSeq" id="WP_283751584.1">
    <property type="nucleotide sequence ID" value="NZ_JAQOSP010000001.1"/>
</dbReference>
<feature type="transmembrane region" description="Helical" evidence="8">
    <location>
        <begin position="71"/>
        <end position="96"/>
    </location>
</feature>
<feature type="transmembrane region" description="Helical" evidence="8">
    <location>
        <begin position="108"/>
        <end position="124"/>
    </location>
</feature>
<feature type="transmembrane region" description="Helical" evidence="8">
    <location>
        <begin position="405"/>
        <end position="426"/>
    </location>
</feature>
<dbReference type="PANTHER" id="PTHR43507">
    <property type="entry name" value="NADH-UBIQUINONE OXIDOREDUCTASE CHAIN 4"/>
    <property type="match status" value="1"/>
</dbReference>
<feature type="transmembrane region" description="Helical" evidence="8">
    <location>
        <begin position="130"/>
        <end position="150"/>
    </location>
</feature>
<keyword evidence="3 7" id="KW-0812">Transmembrane</keyword>
<evidence type="ECO:0000256" key="4">
    <source>
        <dbReference type="ARBA" id="ARBA00022989"/>
    </source>
</evidence>
<dbReference type="InterPro" id="IPR010227">
    <property type="entry name" value="NADH_Q_OxRdtase_chainM/4"/>
</dbReference>
<dbReference type="InterPro" id="IPR003918">
    <property type="entry name" value="NADH_UbQ_OxRdtase"/>
</dbReference>
<comment type="similarity">
    <text evidence="2">Belongs to the complex I subunit 4 family.</text>
</comment>
<name>A0ABT7ALP3_9CYAN</name>